<keyword evidence="1" id="KW-0472">Membrane</keyword>
<evidence type="ECO:0000313" key="2">
    <source>
        <dbReference type="EMBL" id="MFC4200175.1"/>
    </source>
</evidence>
<keyword evidence="1" id="KW-1133">Transmembrane helix</keyword>
<dbReference type="Proteomes" id="UP001595848">
    <property type="component" value="Unassembled WGS sequence"/>
</dbReference>
<accession>A0ABV8NT75</accession>
<sequence length="81" mass="9104">MNPLWGHFVGIFILLMMAVFIGIWIWAWQGSHRPVFSRMAQLPMLDDMDQAWPDYARPGRAATIHGQAGAQAAARRGEGRP</sequence>
<gene>
    <name evidence="2" type="ORF">ACFOY1_04340</name>
</gene>
<name>A0ABV8NT75_9BURK</name>
<reference evidence="3" key="1">
    <citation type="journal article" date="2019" name="Int. J. Syst. Evol. Microbiol.">
        <title>The Global Catalogue of Microorganisms (GCM) 10K type strain sequencing project: providing services to taxonomists for standard genome sequencing and annotation.</title>
        <authorList>
            <consortium name="The Broad Institute Genomics Platform"/>
            <consortium name="The Broad Institute Genome Sequencing Center for Infectious Disease"/>
            <person name="Wu L."/>
            <person name="Ma J."/>
        </authorList>
    </citation>
    <scope>NUCLEOTIDE SEQUENCE [LARGE SCALE GENOMIC DNA]</scope>
    <source>
        <strain evidence="3">LMG 24813</strain>
    </source>
</reference>
<keyword evidence="3" id="KW-1185">Reference proteome</keyword>
<protein>
    <submittedName>
        <fullName evidence="2">CcoQ/FixQ family Cbb3-type cytochrome c oxidase assembly chaperone</fullName>
    </submittedName>
</protein>
<evidence type="ECO:0000256" key="1">
    <source>
        <dbReference type="SAM" id="Phobius"/>
    </source>
</evidence>
<keyword evidence="1" id="KW-0812">Transmembrane</keyword>
<dbReference type="RefSeq" id="WP_217965074.1">
    <property type="nucleotide sequence ID" value="NZ_JAHTBN010000005.1"/>
</dbReference>
<proteinExistence type="predicted"/>
<organism evidence="2 3">
    <name type="scientific">Candidimonas humi</name>
    <dbReference type="NCBI Taxonomy" id="683355"/>
    <lineage>
        <taxon>Bacteria</taxon>
        <taxon>Pseudomonadati</taxon>
        <taxon>Pseudomonadota</taxon>
        <taxon>Betaproteobacteria</taxon>
        <taxon>Burkholderiales</taxon>
        <taxon>Alcaligenaceae</taxon>
        <taxon>Candidimonas</taxon>
    </lineage>
</organism>
<comment type="caution">
    <text evidence="2">The sequence shown here is derived from an EMBL/GenBank/DDBJ whole genome shotgun (WGS) entry which is preliminary data.</text>
</comment>
<dbReference type="EMBL" id="JBHSBV010000001">
    <property type="protein sequence ID" value="MFC4200175.1"/>
    <property type="molecule type" value="Genomic_DNA"/>
</dbReference>
<evidence type="ECO:0000313" key="3">
    <source>
        <dbReference type="Proteomes" id="UP001595848"/>
    </source>
</evidence>
<feature type="transmembrane region" description="Helical" evidence="1">
    <location>
        <begin position="6"/>
        <end position="28"/>
    </location>
</feature>